<sequence length="88" mass="10445">MNKIKTMPTKENTVTKEEQIVFKPLYAKAPYLAKIFGMSRSTVDRILKRWEKEPNGIDEMYVSLSETLKVVEIEQFKAYLRTLNKKWM</sequence>
<dbReference type="KEGG" id="sscu:CEP64_12400"/>
<dbReference type="Proteomes" id="UP000197058">
    <property type="component" value="Chromosome"/>
</dbReference>
<dbReference type="EMBL" id="CP022046">
    <property type="protein sequence ID" value="ASE35355.1"/>
    <property type="molecule type" value="Genomic_DNA"/>
</dbReference>
<organism evidence="1 2">
    <name type="scientific">Mammaliicoccus sciuri</name>
    <name type="common">Staphylococcus sciuri</name>
    <dbReference type="NCBI Taxonomy" id="1296"/>
    <lineage>
        <taxon>Bacteria</taxon>
        <taxon>Bacillati</taxon>
        <taxon>Bacillota</taxon>
        <taxon>Bacilli</taxon>
        <taxon>Bacillales</taxon>
        <taxon>Staphylococcaceae</taxon>
        <taxon>Mammaliicoccus</taxon>
    </lineage>
</organism>
<reference evidence="2" key="1">
    <citation type="submission" date="2017-06" db="EMBL/GenBank/DDBJ databases">
        <title>FDA dAtabase for Regulatory Grade micrObial Sequences (FDA-ARGOS): Supporting development and validation of Infectious Disease Dx tests.</title>
        <authorList>
            <person name="Goldberg B."/>
            <person name="Campos J."/>
            <person name="Tallon L."/>
            <person name="Sadzewicz L."/>
            <person name="Sengamalay N."/>
            <person name="Ott S."/>
            <person name="Godinez A."/>
            <person name="Nagaraj S."/>
            <person name="Vavikolanu K."/>
            <person name="Nadendla S."/>
            <person name="George J."/>
            <person name="Geyer C."/>
            <person name="Sichtig H."/>
        </authorList>
    </citation>
    <scope>NUCLEOTIDE SEQUENCE [LARGE SCALE GENOMIC DNA]</scope>
    <source>
        <strain evidence="2">FDAARGOS_285</strain>
    </source>
</reference>
<accession>A0AAI8DHR3</accession>
<evidence type="ECO:0000313" key="1">
    <source>
        <dbReference type="EMBL" id="ASE35355.1"/>
    </source>
</evidence>
<name>A0AAI8DHR3_MAMSC</name>
<proteinExistence type="predicted"/>
<dbReference type="RefSeq" id="WP_088592613.1">
    <property type="nucleotide sequence ID" value="NZ_CP022046.2"/>
</dbReference>
<dbReference type="AlphaFoldDB" id="A0AAI8DHR3"/>
<gene>
    <name evidence="1" type="ORF">CEP64_12400</name>
</gene>
<protein>
    <submittedName>
        <fullName evidence="1">Pathogenicity island protein</fullName>
    </submittedName>
</protein>
<evidence type="ECO:0000313" key="2">
    <source>
        <dbReference type="Proteomes" id="UP000197058"/>
    </source>
</evidence>